<feature type="transmembrane region" description="Helical" evidence="6">
    <location>
        <begin position="12"/>
        <end position="31"/>
    </location>
</feature>
<evidence type="ECO:0000256" key="3">
    <source>
        <dbReference type="ARBA" id="ARBA00022692"/>
    </source>
</evidence>
<keyword evidence="3 6" id="KW-0812">Transmembrane</keyword>
<dbReference type="GO" id="GO:0016020">
    <property type="term" value="C:membrane"/>
    <property type="evidence" value="ECO:0007669"/>
    <property type="project" value="UniProtKB-SubCell"/>
</dbReference>
<feature type="transmembrane region" description="Helical" evidence="6">
    <location>
        <begin position="278"/>
        <end position="298"/>
    </location>
</feature>
<feature type="transmembrane region" description="Helical" evidence="6">
    <location>
        <begin position="75"/>
        <end position="92"/>
    </location>
</feature>
<evidence type="ECO:0000313" key="8">
    <source>
        <dbReference type="EMBL" id="NML94443.1"/>
    </source>
</evidence>
<feature type="transmembrane region" description="Helical" evidence="6">
    <location>
        <begin position="190"/>
        <end position="211"/>
    </location>
</feature>
<dbReference type="InterPro" id="IPR037185">
    <property type="entry name" value="EmrE-like"/>
</dbReference>
<dbReference type="EMBL" id="JABBGM010000005">
    <property type="protein sequence ID" value="NML94443.1"/>
    <property type="molecule type" value="Genomic_DNA"/>
</dbReference>
<gene>
    <name evidence="8" type="ORF">HHL27_12285</name>
</gene>
<dbReference type="Proteomes" id="UP000583556">
    <property type="component" value="Unassembled WGS sequence"/>
</dbReference>
<feature type="transmembrane region" description="Helical" evidence="6">
    <location>
        <begin position="254"/>
        <end position="272"/>
    </location>
</feature>
<feature type="transmembrane region" description="Helical" evidence="6">
    <location>
        <begin position="158"/>
        <end position="178"/>
    </location>
</feature>
<reference evidence="8 9" key="1">
    <citation type="submission" date="2020-04" db="EMBL/GenBank/DDBJ databases">
        <title>Novosphingobium sp. TW-4 isolated from soil.</title>
        <authorList>
            <person name="Dahal R.H."/>
            <person name="Chaudhary D.K."/>
        </authorList>
    </citation>
    <scope>NUCLEOTIDE SEQUENCE [LARGE SCALE GENOMIC DNA]</scope>
    <source>
        <strain evidence="8 9">TW-4</strain>
    </source>
</reference>
<dbReference type="Pfam" id="PF00892">
    <property type="entry name" value="EamA"/>
    <property type="match status" value="2"/>
</dbReference>
<evidence type="ECO:0000259" key="7">
    <source>
        <dbReference type="Pfam" id="PF00892"/>
    </source>
</evidence>
<feature type="transmembrane region" description="Helical" evidence="6">
    <location>
        <begin position="98"/>
        <end position="117"/>
    </location>
</feature>
<keyword evidence="5 6" id="KW-0472">Membrane</keyword>
<keyword evidence="4 6" id="KW-1133">Transmembrane helix</keyword>
<dbReference type="PANTHER" id="PTHR32322">
    <property type="entry name" value="INNER MEMBRANE TRANSPORTER"/>
    <property type="match status" value="1"/>
</dbReference>
<evidence type="ECO:0000256" key="6">
    <source>
        <dbReference type="SAM" id="Phobius"/>
    </source>
</evidence>
<dbReference type="RefSeq" id="WP_169493729.1">
    <property type="nucleotide sequence ID" value="NZ_JABBGM010000005.1"/>
</dbReference>
<dbReference type="SUPFAM" id="SSF103481">
    <property type="entry name" value="Multidrug resistance efflux transporter EmrE"/>
    <property type="match status" value="2"/>
</dbReference>
<feature type="transmembrane region" description="Helical" evidence="6">
    <location>
        <begin position="223"/>
        <end position="242"/>
    </location>
</feature>
<dbReference type="PANTHER" id="PTHR32322:SF2">
    <property type="entry name" value="EAMA DOMAIN-CONTAINING PROTEIN"/>
    <property type="match status" value="1"/>
</dbReference>
<name>A0A7Y0BQ89_9SPHN</name>
<dbReference type="InterPro" id="IPR050638">
    <property type="entry name" value="AA-Vitamin_Transporters"/>
</dbReference>
<dbReference type="AlphaFoldDB" id="A0A7Y0BQ89"/>
<dbReference type="InterPro" id="IPR000620">
    <property type="entry name" value="EamA_dom"/>
</dbReference>
<comment type="similarity">
    <text evidence="2">Belongs to the EamA transporter family.</text>
</comment>
<evidence type="ECO:0000313" key="9">
    <source>
        <dbReference type="Proteomes" id="UP000583556"/>
    </source>
</evidence>
<evidence type="ECO:0000256" key="2">
    <source>
        <dbReference type="ARBA" id="ARBA00007362"/>
    </source>
</evidence>
<feature type="transmembrane region" description="Helical" evidence="6">
    <location>
        <begin position="43"/>
        <end position="63"/>
    </location>
</feature>
<evidence type="ECO:0000256" key="4">
    <source>
        <dbReference type="ARBA" id="ARBA00022989"/>
    </source>
</evidence>
<evidence type="ECO:0000256" key="5">
    <source>
        <dbReference type="ARBA" id="ARBA00023136"/>
    </source>
</evidence>
<sequence>MTAPGEHGWTPRAIGGFALITLVWGSTWLVIKDQVGSVPPSWSVVWRFMLACAGMFVLALVRGDSLRLGRAGQRLALVVGVLQFCLNFQFVYRAEQFLTSGIVAVLFALLMVPNALLARSFLGQAITRGFLVGSAIALSGIALLLLHEYRLAPPGAQVPLGVAFTIIGLMSASGANVLQAGREAHRHSPVALLAWAMLWGVLADLAVALLLYGPPQFEPRAGYLGGIAYLALMGSVLTFPIYARLLRDLGPGRAAYSSVIIPVVAMLLSTLFEGYEWSVLAAAGSVLVGAGLVVALRARRPAQ</sequence>
<accession>A0A7Y0BQ89</accession>
<proteinExistence type="inferred from homology"/>
<evidence type="ECO:0000256" key="1">
    <source>
        <dbReference type="ARBA" id="ARBA00004141"/>
    </source>
</evidence>
<feature type="domain" description="EamA" evidence="7">
    <location>
        <begin position="164"/>
        <end position="295"/>
    </location>
</feature>
<organism evidence="8 9">
    <name type="scientific">Novosphingobium olei</name>
    <dbReference type="NCBI Taxonomy" id="2728851"/>
    <lineage>
        <taxon>Bacteria</taxon>
        <taxon>Pseudomonadati</taxon>
        <taxon>Pseudomonadota</taxon>
        <taxon>Alphaproteobacteria</taxon>
        <taxon>Sphingomonadales</taxon>
        <taxon>Sphingomonadaceae</taxon>
        <taxon>Novosphingobium</taxon>
    </lineage>
</organism>
<feature type="transmembrane region" description="Helical" evidence="6">
    <location>
        <begin position="129"/>
        <end position="146"/>
    </location>
</feature>
<keyword evidence="9" id="KW-1185">Reference proteome</keyword>
<comment type="caution">
    <text evidence="8">The sequence shown here is derived from an EMBL/GenBank/DDBJ whole genome shotgun (WGS) entry which is preliminary data.</text>
</comment>
<comment type="subcellular location">
    <subcellularLocation>
        <location evidence="1">Membrane</location>
        <topology evidence="1">Multi-pass membrane protein</topology>
    </subcellularLocation>
</comment>
<protein>
    <submittedName>
        <fullName evidence="8">EamA family transporter</fullName>
    </submittedName>
</protein>
<feature type="domain" description="EamA" evidence="7">
    <location>
        <begin position="17"/>
        <end position="145"/>
    </location>
</feature>